<protein>
    <submittedName>
        <fullName evidence="1">Uncharacterized protein</fullName>
    </submittedName>
</protein>
<dbReference type="EMBL" id="MDDC01000003">
    <property type="protein sequence ID" value="OIQ60851.1"/>
    <property type="molecule type" value="Genomic_DNA"/>
</dbReference>
<dbReference type="Proteomes" id="UP000182811">
    <property type="component" value="Unassembled WGS sequence"/>
</dbReference>
<dbReference type="AlphaFoldDB" id="A0A1J5P5Y6"/>
<proteinExistence type="predicted"/>
<name>A0A1J5P5Y6_NEOTH</name>
<reference evidence="1 2" key="1">
    <citation type="submission" date="2016-08" db="EMBL/GenBank/DDBJ databases">
        <title>Genome-based comparison of Moorella thermoacetic strains.</title>
        <authorList>
            <person name="Poehlein A."/>
            <person name="Bengelsdorf F.R."/>
            <person name="Esser C."/>
            <person name="Duerre P."/>
            <person name="Daniel R."/>
        </authorList>
    </citation>
    <scope>NUCLEOTIDE SEQUENCE [LARGE SCALE GENOMIC DNA]</scope>
    <source>
        <strain evidence="1 2">DSM 21394</strain>
    </source>
</reference>
<comment type="caution">
    <text evidence="1">The sequence shown here is derived from an EMBL/GenBank/DDBJ whole genome shotgun (WGS) entry which is preliminary data.</text>
</comment>
<sequence length="78" mass="8646">MQWSLFNFFNGIAVKALHQFQVGPGAIIPVLKRLLANNMVLYRVNTATMSTVITVNCGPTGLVKMTNFTTVNLDFSRL</sequence>
<accession>A0A1J5P5Y6</accession>
<organism evidence="1 2">
    <name type="scientific">Neomoorella thermoacetica</name>
    <name type="common">Clostridium thermoaceticum</name>
    <dbReference type="NCBI Taxonomy" id="1525"/>
    <lineage>
        <taxon>Bacteria</taxon>
        <taxon>Bacillati</taxon>
        <taxon>Bacillota</taxon>
        <taxon>Clostridia</taxon>
        <taxon>Neomoorellales</taxon>
        <taxon>Neomoorellaceae</taxon>
        <taxon>Neomoorella</taxon>
    </lineage>
</organism>
<gene>
    <name evidence="1" type="ORF">MOTE_03780</name>
</gene>
<evidence type="ECO:0000313" key="2">
    <source>
        <dbReference type="Proteomes" id="UP000182811"/>
    </source>
</evidence>
<evidence type="ECO:0000313" key="1">
    <source>
        <dbReference type="EMBL" id="OIQ60851.1"/>
    </source>
</evidence>